<dbReference type="Proteomes" id="UP000887576">
    <property type="component" value="Unplaced"/>
</dbReference>
<reference evidence="2" key="1">
    <citation type="submission" date="2022-11" db="UniProtKB">
        <authorList>
            <consortium name="WormBaseParasite"/>
        </authorList>
    </citation>
    <scope>IDENTIFICATION</scope>
</reference>
<proteinExistence type="predicted"/>
<dbReference type="WBParaSite" id="JU765_v2.g8934.t1">
    <property type="protein sequence ID" value="JU765_v2.g8934.t1"/>
    <property type="gene ID" value="JU765_v2.g8934"/>
</dbReference>
<protein>
    <submittedName>
        <fullName evidence="2">Uncharacterized protein</fullName>
    </submittedName>
</protein>
<evidence type="ECO:0000313" key="2">
    <source>
        <dbReference type="WBParaSite" id="JU765_v2.g8934.t1"/>
    </source>
</evidence>
<sequence>MTTKKYVFGSPCGSPARFDEKKIIVNDGELTKKPVKSQPKTSVRCFVTNDLIEIANCLFDLNNEELTERMTDEKLLRTLIFLYENMKVFDFVCKIEKTTSSDGFYSKSTAISKIDMGYLCILILKNVQDTNADKVRGKVEKLFNGDPSQFKDNVKFCLMMNYDIIPVTNATNLSEIFREVYLGNFKPIPVSVTMHEKSNN</sequence>
<evidence type="ECO:0000313" key="1">
    <source>
        <dbReference type="Proteomes" id="UP000887576"/>
    </source>
</evidence>
<name>A0AC34RPS4_9BILA</name>
<organism evidence="1 2">
    <name type="scientific">Panagrolaimus sp. JU765</name>
    <dbReference type="NCBI Taxonomy" id="591449"/>
    <lineage>
        <taxon>Eukaryota</taxon>
        <taxon>Metazoa</taxon>
        <taxon>Ecdysozoa</taxon>
        <taxon>Nematoda</taxon>
        <taxon>Chromadorea</taxon>
        <taxon>Rhabditida</taxon>
        <taxon>Tylenchina</taxon>
        <taxon>Panagrolaimomorpha</taxon>
        <taxon>Panagrolaimoidea</taxon>
        <taxon>Panagrolaimidae</taxon>
        <taxon>Panagrolaimus</taxon>
    </lineage>
</organism>
<accession>A0AC34RPS4</accession>